<name>A0ABY1WPK0_9GAMM</name>
<dbReference type="InterPro" id="IPR000182">
    <property type="entry name" value="GNAT_dom"/>
</dbReference>
<dbReference type="InterPro" id="IPR040448">
    <property type="entry name" value="PanZ_GNAT"/>
</dbReference>
<dbReference type="Pfam" id="PF12568">
    <property type="entry name" value="PanZ"/>
    <property type="match status" value="1"/>
</dbReference>
<protein>
    <submittedName>
        <fullName evidence="2">GNAT family N-acetyltransferase</fullName>
    </submittedName>
</protein>
<dbReference type="InterPro" id="IPR016181">
    <property type="entry name" value="Acyl_CoA_acyltransferase"/>
</dbReference>
<dbReference type="RefSeq" id="WP_130566852.1">
    <property type="nucleotide sequence ID" value="NZ_SHLY01000003.1"/>
</dbReference>
<evidence type="ECO:0000313" key="2">
    <source>
        <dbReference type="EMBL" id="TAA45922.1"/>
    </source>
</evidence>
<accession>A0ABY1WPK0</accession>
<dbReference type="SUPFAM" id="SSF55729">
    <property type="entry name" value="Acyl-CoA N-acyltransferases (Nat)"/>
    <property type="match status" value="1"/>
</dbReference>
<proteinExistence type="predicted"/>
<comment type="caution">
    <text evidence="2">The sequence shown here is derived from an EMBL/GenBank/DDBJ whole genome shotgun (WGS) entry which is preliminary data.</text>
</comment>
<organism evidence="2 3">
    <name type="scientific">Corallincola spongiicola</name>
    <dbReference type="NCBI Taxonomy" id="2520508"/>
    <lineage>
        <taxon>Bacteria</taxon>
        <taxon>Pseudomonadati</taxon>
        <taxon>Pseudomonadota</taxon>
        <taxon>Gammaproteobacteria</taxon>
        <taxon>Alteromonadales</taxon>
        <taxon>Psychromonadaceae</taxon>
        <taxon>Corallincola</taxon>
    </lineage>
</organism>
<feature type="domain" description="N-acetyltransferase" evidence="1">
    <location>
        <begin position="1"/>
        <end position="129"/>
    </location>
</feature>
<gene>
    <name evidence="2" type="ORF">EXY25_11265</name>
</gene>
<evidence type="ECO:0000259" key="1">
    <source>
        <dbReference type="PROSITE" id="PS51186"/>
    </source>
</evidence>
<dbReference type="PROSITE" id="PS51186">
    <property type="entry name" value="GNAT"/>
    <property type="match status" value="1"/>
</dbReference>
<reference evidence="3" key="1">
    <citation type="submission" date="2019-02" db="EMBL/GenBank/DDBJ databases">
        <title>Draft genome sequence of Muricauda sp. 176CP4-71.</title>
        <authorList>
            <person name="Park J.-S."/>
        </authorList>
    </citation>
    <scope>NUCLEOTIDE SEQUENCE [LARGE SCALE GENOMIC DNA]</scope>
    <source>
        <strain evidence="3">176GS2-150</strain>
    </source>
</reference>
<evidence type="ECO:0000313" key="3">
    <source>
        <dbReference type="Proteomes" id="UP000292544"/>
    </source>
</evidence>
<dbReference type="Proteomes" id="UP000292544">
    <property type="component" value="Unassembled WGS sequence"/>
</dbReference>
<dbReference type="EMBL" id="SHLY01000003">
    <property type="protein sequence ID" value="TAA45922.1"/>
    <property type="molecule type" value="Genomic_DNA"/>
</dbReference>
<dbReference type="Gene3D" id="3.40.630.30">
    <property type="match status" value="1"/>
</dbReference>
<keyword evidence="3" id="KW-1185">Reference proteome</keyword>
<sequence length="129" mass="14418">MRLTALTTELLDQGMRTDLAKLFTPEQLEQLEDQAAEAGVHWVLAKFNGRYIGAGLFNLQAASLIGLTVRDVTRRRGVGRLLIDYCLQQIKHVAEQQKLFVYWDRADADIAGFMSALAATPSDKGWHIS</sequence>